<evidence type="ECO:0000256" key="1">
    <source>
        <dbReference type="SAM" id="MobiDB-lite"/>
    </source>
</evidence>
<gene>
    <name evidence="2" type="ORF">SNAT2548_LOCUS30256</name>
</gene>
<comment type="caution">
    <text evidence="2">The sequence shown here is derived from an EMBL/GenBank/DDBJ whole genome shotgun (WGS) entry which is preliminary data.</text>
</comment>
<name>A0A812TT69_9DINO</name>
<proteinExistence type="predicted"/>
<accession>A0A812TT69</accession>
<organism evidence="2 3">
    <name type="scientific">Symbiodinium natans</name>
    <dbReference type="NCBI Taxonomy" id="878477"/>
    <lineage>
        <taxon>Eukaryota</taxon>
        <taxon>Sar</taxon>
        <taxon>Alveolata</taxon>
        <taxon>Dinophyceae</taxon>
        <taxon>Suessiales</taxon>
        <taxon>Symbiodiniaceae</taxon>
        <taxon>Symbiodinium</taxon>
    </lineage>
</organism>
<feature type="region of interest" description="Disordered" evidence="1">
    <location>
        <begin position="51"/>
        <end position="90"/>
    </location>
</feature>
<dbReference type="AlphaFoldDB" id="A0A812TT69"/>
<reference evidence="2" key="1">
    <citation type="submission" date="2021-02" db="EMBL/GenBank/DDBJ databases">
        <authorList>
            <person name="Dougan E. K."/>
            <person name="Rhodes N."/>
            <person name="Thang M."/>
            <person name="Chan C."/>
        </authorList>
    </citation>
    <scope>NUCLEOTIDE SEQUENCE</scope>
</reference>
<evidence type="ECO:0000313" key="3">
    <source>
        <dbReference type="Proteomes" id="UP000604046"/>
    </source>
</evidence>
<sequence>MWAVRVSRLPPEGEDGANQCWDQIFAQLDAAKQEAEVDPVGRLRAARASADAAKTFRQPAEAAETATHRPKSPALPRPLSARNRRQRSQLKVENRYRPKHEKVLETGFRLAVGNSGLFDPSSGVLHPKNFGTWDKNRCHLPERLWPCQGAVGTLYDVQRRDKVDWKRGMPRGRDFGMALADVGTGTGAEAFIAKYIRKQRATVKAAGPDDEADVATTVHTDDSIHQGRRTTVRWLGGRPVHLEFGV</sequence>
<evidence type="ECO:0000313" key="2">
    <source>
        <dbReference type="EMBL" id="CAE7539569.1"/>
    </source>
</evidence>
<dbReference type="OrthoDB" id="420950at2759"/>
<keyword evidence="3" id="KW-1185">Reference proteome</keyword>
<protein>
    <submittedName>
        <fullName evidence="2">Uncharacterized protein</fullName>
    </submittedName>
</protein>
<dbReference type="EMBL" id="CAJNDS010002597">
    <property type="protein sequence ID" value="CAE7539569.1"/>
    <property type="molecule type" value="Genomic_DNA"/>
</dbReference>
<dbReference type="Proteomes" id="UP000604046">
    <property type="component" value="Unassembled WGS sequence"/>
</dbReference>